<evidence type="ECO:0000313" key="3">
    <source>
        <dbReference type="Proteomes" id="UP000199478"/>
    </source>
</evidence>
<feature type="transmembrane region" description="Helical" evidence="1">
    <location>
        <begin position="355"/>
        <end position="373"/>
    </location>
</feature>
<keyword evidence="1" id="KW-1133">Transmembrane helix</keyword>
<reference evidence="3" key="1">
    <citation type="submission" date="2016-10" db="EMBL/GenBank/DDBJ databases">
        <authorList>
            <person name="Varghese N."/>
            <person name="Submissions S."/>
        </authorList>
    </citation>
    <scope>NUCLEOTIDE SEQUENCE [LARGE SCALE GENOMIC DNA]</scope>
    <source>
        <strain evidence="3">DSM 26879</strain>
    </source>
</reference>
<keyword evidence="1" id="KW-0812">Transmembrane</keyword>
<feature type="transmembrane region" description="Helical" evidence="1">
    <location>
        <begin position="269"/>
        <end position="287"/>
    </location>
</feature>
<feature type="transmembrane region" description="Helical" evidence="1">
    <location>
        <begin position="231"/>
        <end position="249"/>
    </location>
</feature>
<evidence type="ECO:0000256" key="1">
    <source>
        <dbReference type="SAM" id="Phobius"/>
    </source>
</evidence>
<organism evidence="2 3">
    <name type="scientific">Yoonia tamlensis</name>
    <dbReference type="NCBI Taxonomy" id="390270"/>
    <lineage>
        <taxon>Bacteria</taxon>
        <taxon>Pseudomonadati</taxon>
        <taxon>Pseudomonadota</taxon>
        <taxon>Alphaproteobacteria</taxon>
        <taxon>Rhodobacterales</taxon>
        <taxon>Paracoccaceae</taxon>
        <taxon>Yoonia</taxon>
    </lineage>
</organism>
<name>A0A1I6HCQ2_9RHOB</name>
<feature type="transmembrane region" description="Helical" evidence="1">
    <location>
        <begin position="82"/>
        <end position="102"/>
    </location>
</feature>
<feature type="transmembrane region" description="Helical" evidence="1">
    <location>
        <begin position="195"/>
        <end position="219"/>
    </location>
</feature>
<protein>
    <recommendedName>
        <fullName evidence="4">4-amino-4-deoxy-L-arabinose transferase</fullName>
    </recommendedName>
</protein>
<gene>
    <name evidence="2" type="ORF">SAMN04488005_2513</name>
</gene>
<sequence length="590" mass="63215">MTRISIPRVLRDNAFLLVLLACAALVIGKAIAAGIPLREEFGTKGNDDIMRLISVRDWLAGQAWFDVRQYRLVPPEGVSLHWSRYIDAGIAAILVPMGWFFSPETAEQITVTVWPTLIMLITLLAFGFGTRRIFGVGAGCVAMLCAVLWPLTGSLHANAGNLDHHNIQLLMMIIMAFAVVWPSRPIAGGVVGGFAGAFSLAVGLESLVFIVAVGLVVLVRAAVTPDDHSRRMLVAFCLALGGGSVVLWLGQTGPAMRMELMCDQLGLPTLGLVAIAMAASFLAIAVARHGAHPLRSLAAAAVVTLGGLVLAWPMLGHCLAGPYAQIPPELQHLISTQITEAKPGLVYAQSMPETALAFVIPIFVTLVFGSILWAQMRHEPRGKRLGLLLLLCWIGVPMMLLQMRTIIIAASVAPVIAGVVIAYFAQRYLALRNLSDGLLGLVVALCVFSPTSIVLALTPILPQHATQPATTQADCDTRSSLDALNAVPPVVMLTHINFGPALLWGTHHATISAPYHRSAEAFMNGIVPFAMDGPDMKAYVQATSATHLLLCRGYSYKGAFARGLATGDSVDWLRPVALSNDEQMLFEIQR</sequence>
<evidence type="ECO:0008006" key="4">
    <source>
        <dbReference type="Google" id="ProtNLM"/>
    </source>
</evidence>
<feature type="transmembrane region" description="Helical" evidence="1">
    <location>
        <begin position="134"/>
        <end position="155"/>
    </location>
</feature>
<feature type="transmembrane region" description="Helical" evidence="1">
    <location>
        <begin position="407"/>
        <end position="425"/>
    </location>
</feature>
<dbReference type="EMBL" id="FOYP01000002">
    <property type="protein sequence ID" value="SFR52151.1"/>
    <property type="molecule type" value="Genomic_DNA"/>
</dbReference>
<dbReference type="OrthoDB" id="1082056at2"/>
<accession>A0A1I6HCQ2</accession>
<feature type="transmembrane region" description="Helical" evidence="1">
    <location>
        <begin position="385"/>
        <end position="401"/>
    </location>
</feature>
<dbReference type="AlphaFoldDB" id="A0A1I6HCQ2"/>
<keyword evidence="3" id="KW-1185">Reference proteome</keyword>
<feature type="transmembrane region" description="Helical" evidence="1">
    <location>
        <begin position="437"/>
        <end position="461"/>
    </location>
</feature>
<feature type="transmembrane region" description="Helical" evidence="1">
    <location>
        <begin position="167"/>
        <end position="183"/>
    </location>
</feature>
<proteinExistence type="predicted"/>
<dbReference type="RefSeq" id="WP_131802414.1">
    <property type="nucleotide sequence ID" value="NZ_FOYP01000002.1"/>
</dbReference>
<dbReference type="Proteomes" id="UP000199478">
    <property type="component" value="Unassembled WGS sequence"/>
</dbReference>
<dbReference type="STRING" id="390270.SAMN04488005_2513"/>
<feature type="transmembrane region" description="Helical" evidence="1">
    <location>
        <begin position="294"/>
        <end position="315"/>
    </location>
</feature>
<keyword evidence="1" id="KW-0472">Membrane</keyword>
<evidence type="ECO:0000313" key="2">
    <source>
        <dbReference type="EMBL" id="SFR52151.1"/>
    </source>
</evidence>
<feature type="transmembrane region" description="Helical" evidence="1">
    <location>
        <begin position="109"/>
        <end position="128"/>
    </location>
</feature>